<dbReference type="Pfam" id="PF00520">
    <property type="entry name" value="Ion_trans"/>
    <property type="match status" value="1"/>
</dbReference>
<feature type="region of interest" description="Disordered" evidence="5">
    <location>
        <begin position="302"/>
        <end position="331"/>
    </location>
</feature>
<keyword evidence="4 6" id="KW-0472">Membrane</keyword>
<evidence type="ECO:0000256" key="6">
    <source>
        <dbReference type="SAM" id="Phobius"/>
    </source>
</evidence>
<keyword evidence="3 6" id="KW-1133">Transmembrane helix</keyword>
<evidence type="ECO:0000256" key="1">
    <source>
        <dbReference type="ARBA" id="ARBA00004141"/>
    </source>
</evidence>
<dbReference type="Gene3D" id="1.20.120.350">
    <property type="entry name" value="Voltage-gated potassium channels. Chain C"/>
    <property type="match status" value="2"/>
</dbReference>
<feature type="transmembrane region" description="Helical" evidence="6">
    <location>
        <begin position="111"/>
        <end position="129"/>
    </location>
</feature>
<dbReference type="Proteomes" id="UP001235939">
    <property type="component" value="Chromosome 03"/>
</dbReference>
<reference evidence="8 9" key="1">
    <citation type="submission" date="2022-01" db="EMBL/GenBank/DDBJ databases">
        <title>A chromosomal length assembly of Cordylochernes scorpioides.</title>
        <authorList>
            <person name="Zeh D."/>
            <person name="Zeh J."/>
        </authorList>
    </citation>
    <scope>NUCLEOTIDE SEQUENCE [LARGE SCALE GENOMIC DNA]</scope>
    <source>
        <strain evidence="8">IN4F17</strain>
        <tissue evidence="8">Whole Body</tissue>
    </source>
</reference>
<evidence type="ECO:0000259" key="7">
    <source>
        <dbReference type="Pfam" id="PF00520"/>
    </source>
</evidence>
<evidence type="ECO:0000256" key="3">
    <source>
        <dbReference type="ARBA" id="ARBA00022989"/>
    </source>
</evidence>
<name>A0ABY6K798_9ARAC</name>
<feature type="compositionally biased region" description="Basic and acidic residues" evidence="5">
    <location>
        <begin position="309"/>
        <end position="326"/>
    </location>
</feature>
<comment type="subcellular location">
    <subcellularLocation>
        <location evidence="1">Membrane</location>
        <topology evidence="1">Multi-pass membrane protein</topology>
    </subcellularLocation>
</comment>
<dbReference type="SUPFAM" id="SSF81324">
    <property type="entry name" value="Voltage-gated potassium channels"/>
    <property type="match status" value="1"/>
</dbReference>
<feature type="transmembrane region" description="Helical" evidence="6">
    <location>
        <begin position="518"/>
        <end position="537"/>
    </location>
</feature>
<dbReference type="EMBL" id="CP092865">
    <property type="protein sequence ID" value="UYV64707.1"/>
    <property type="molecule type" value="Genomic_DNA"/>
</dbReference>
<protein>
    <submittedName>
        <fullName evidence="8">TPCN3</fullName>
    </submittedName>
</protein>
<organism evidence="8 9">
    <name type="scientific">Cordylochernes scorpioides</name>
    <dbReference type="NCBI Taxonomy" id="51811"/>
    <lineage>
        <taxon>Eukaryota</taxon>
        <taxon>Metazoa</taxon>
        <taxon>Ecdysozoa</taxon>
        <taxon>Arthropoda</taxon>
        <taxon>Chelicerata</taxon>
        <taxon>Arachnida</taxon>
        <taxon>Pseudoscorpiones</taxon>
        <taxon>Cheliferoidea</taxon>
        <taxon>Chernetidae</taxon>
        <taxon>Cordylochernes</taxon>
    </lineage>
</organism>
<evidence type="ECO:0000256" key="5">
    <source>
        <dbReference type="SAM" id="MobiDB-lite"/>
    </source>
</evidence>
<feature type="domain" description="Ion transport" evidence="7">
    <location>
        <begin position="112"/>
        <end position="371"/>
    </location>
</feature>
<accession>A0ABY6K798</accession>
<gene>
    <name evidence="8" type="ORF">LAZ67_3001721</name>
</gene>
<dbReference type="Gene3D" id="1.10.287.70">
    <property type="match status" value="1"/>
</dbReference>
<feature type="transmembrane region" description="Helical" evidence="6">
    <location>
        <begin position="343"/>
        <end position="366"/>
    </location>
</feature>
<sequence>MAMCAAMAAAIDPAARKRESIKATILGSQGSAATESVAFSSQGSSISMPHGEISSSAKEMFKSSAQEQDRCLSQDLVLASTLVLDAKRGLHSDYEKTEKCVKRYLLYQHSGFKYALYVLLVVHHMVAVFEKPAVTGYELPYGATMAVEGLCLMFYLIRLVHAVSFLPLERFWRDKKNASQLVMILLTIIDMAVYIGLTESGHSAYAIRWSRLLRPLLFVNISENKQIRRAFRNIRKTLADIFRVLLLFYFFLGLFSLMALKLYDRKNLKNFDGSPYFNNYFDIFFNLYILVTTANNPDVMSTYGTGHDNPGHDNPGHDNPGHDNPGHDNPGGIPAYEDNRWSALFFIVYLVVCLYVFMNIILAVIYSNYRNNLKNEVLSMIQMRRDSLSQAFDILKEPSGTEGEYVVSLPTFQALMRKVLPRASPVTINILWFLLGQSPDSITISKEEFFQLADLLNVGVSEYRKRETIFHRMCPKLYHSKVSIVFKKIVAHRFFRHAFDALILLNAFLIAWDRNEAEWFFLAIFTFEIAAKVYTFGAREFFSKMWNW</sequence>
<evidence type="ECO:0000256" key="2">
    <source>
        <dbReference type="ARBA" id="ARBA00022692"/>
    </source>
</evidence>
<proteinExistence type="predicted"/>
<feature type="transmembrane region" description="Helical" evidence="6">
    <location>
        <begin position="241"/>
        <end position="263"/>
    </location>
</feature>
<dbReference type="PANTHER" id="PTHR46726:SF1">
    <property type="entry name" value="TWO-PORE CALCIUM CHANNEL 3"/>
    <property type="match status" value="1"/>
</dbReference>
<dbReference type="PANTHER" id="PTHR46726">
    <property type="entry name" value="TWO PORE CHANNEL 3"/>
    <property type="match status" value="1"/>
</dbReference>
<evidence type="ECO:0000256" key="4">
    <source>
        <dbReference type="ARBA" id="ARBA00023136"/>
    </source>
</evidence>
<evidence type="ECO:0000313" key="8">
    <source>
        <dbReference type="EMBL" id="UYV64707.1"/>
    </source>
</evidence>
<keyword evidence="9" id="KW-1185">Reference proteome</keyword>
<feature type="transmembrane region" description="Helical" evidence="6">
    <location>
        <begin position="494"/>
        <end position="512"/>
    </location>
</feature>
<keyword evidence="2 6" id="KW-0812">Transmembrane</keyword>
<evidence type="ECO:0000313" key="9">
    <source>
        <dbReference type="Proteomes" id="UP001235939"/>
    </source>
</evidence>
<dbReference type="InterPro" id="IPR005821">
    <property type="entry name" value="Ion_trans_dom"/>
</dbReference>
<dbReference type="InterPro" id="IPR027359">
    <property type="entry name" value="Volt_channel_dom_sf"/>
</dbReference>
<feature type="transmembrane region" description="Helical" evidence="6">
    <location>
        <begin position="141"/>
        <end position="166"/>
    </location>
</feature>
<feature type="transmembrane region" description="Helical" evidence="6">
    <location>
        <begin position="178"/>
        <end position="197"/>
    </location>
</feature>